<reference evidence="1 2" key="1">
    <citation type="submission" date="2017-04" db="EMBL/GenBank/DDBJ databases">
        <title>Draft genome sequence of Zooshikella ganghwensis VG4 isolated from Red Sea sediments.</title>
        <authorList>
            <person name="Rehman Z."/>
            <person name="Alam I."/>
            <person name="Kamau A."/>
            <person name="Bajic V."/>
            <person name="Leiknes T."/>
        </authorList>
    </citation>
    <scope>NUCLEOTIDE SEQUENCE [LARGE SCALE GENOMIC DNA]</scope>
    <source>
        <strain evidence="1 2">VG4</strain>
    </source>
</reference>
<dbReference type="Proteomes" id="UP000257039">
    <property type="component" value="Unassembled WGS sequence"/>
</dbReference>
<protein>
    <submittedName>
        <fullName evidence="1">Uncharacterized protein</fullName>
    </submittedName>
</protein>
<accession>A0A4P9VS74</accession>
<proteinExistence type="predicted"/>
<dbReference type="RefSeq" id="WP_027706934.1">
    <property type="nucleotide sequence ID" value="NZ_NDXW01000001.1"/>
</dbReference>
<gene>
    <name evidence="1" type="ORF">B9G39_17305</name>
</gene>
<organism evidence="1 2">
    <name type="scientific">Zooshikella ganghwensis</name>
    <dbReference type="NCBI Taxonomy" id="202772"/>
    <lineage>
        <taxon>Bacteria</taxon>
        <taxon>Pseudomonadati</taxon>
        <taxon>Pseudomonadota</taxon>
        <taxon>Gammaproteobacteria</taxon>
        <taxon>Oceanospirillales</taxon>
        <taxon>Zooshikellaceae</taxon>
        <taxon>Zooshikella</taxon>
    </lineage>
</organism>
<dbReference type="EMBL" id="NDXW01000001">
    <property type="protein sequence ID" value="RDH45052.1"/>
    <property type="molecule type" value="Genomic_DNA"/>
</dbReference>
<evidence type="ECO:0000313" key="2">
    <source>
        <dbReference type="Proteomes" id="UP000257039"/>
    </source>
</evidence>
<name>A0A4P9VS74_9GAMM</name>
<keyword evidence="2" id="KW-1185">Reference proteome</keyword>
<evidence type="ECO:0000313" key="1">
    <source>
        <dbReference type="EMBL" id="RDH45052.1"/>
    </source>
</evidence>
<sequence length="110" mass="12346">MVSSVGHLTLGAQYLLPSSSNTTPKTVEAIQPVANVHYSSQNESERQADAMYKLAQTQRVNKSHQIEQPFQTRPYQVNPLPKSIRTYSEVAEFELEQASSTELFGIDIYV</sequence>
<comment type="caution">
    <text evidence="1">The sequence shown here is derived from an EMBL/GenBank/DDBJ whole genome shotgun (WGS) entry which is preliminary data.</text>
</comment>
<dbReference type="AlphaFoldDB" id="A0A4P9VS74"/>